<dbReference type="PANTHER" id="PTHR34985:SF1">
    <property type="entry name" value="SLR0554 PROTEIN"/>
    <property type="match status" value="1"/>
</dbReference>
<name>A0A5P8WD05_9NOSO</name>
<dbReference type="EMBL" id="CP045227">
    <property type="protein sequence ID" value="QFS50500.1"/>
    <property type="molecule type" value="Genomic_DNA"/>
</dbReference>
<sequence length="368" mass="41229">MKTIKISQTLKNIDKYNQLKWARIVSLLARRSTQKFPSRQDLALRVRQVELRFPIPQNPQAVSNNPGLTIPHHPEHIDPQHWHELVVGSAIAPLIAHLNFSSLHFSYVGGEHEAWERPMISDKLSRTNTGSLSIRLLELYSHLDAGGWWCNSGVDPRTFANLSPGEQPQIKEWGCYKPNRPRPKTVKKDGFTVAVEGKFIKYEHPPSVDLSIFLLDVPGVIAQNIYSKAGVNPTDSDRLSGFWYCVWKHNIPITITEGAKKAASLLSHGHAAIGLPGISSGYRSPKNEWGKKIGDSYLADELAVFATKSREIKICFDHETKPETKLNIQRDIWKTGSLLQEFGAVVKVITLPGPDKGGFYSGTGRRKF</sequence>
<evidence type="ECO:0000259" key="1">
    <source>
        <dbReference type="Pfam" id="PF12965"/>
    </source>
</evidence>
<dbReference type="KEGG" id="nsh:GXM_07994"/>
<organism evidence="2 3">
    <name type="scientific">Nostoc sphaeroides CCNUC1</name>
    <dbReference type="NCBI Taxonomy" id="2653204"/>
    <lineage>
        <taxon>Bacteria</taxon>
        <taxon>Bacillati</taxon>
        <taxon>Cyanobacteriota</taxon>
        <taxon>Cyanophyceae</taxon>
        <taxon>Nostocales</taxon>
        <taxon>Nostocaceae</taxon>
        <taxon>Nostoc</taxon>
    </lineage>
</organism>
<reference evidence="2 3" key="1">
    <citation type="submission" date="2019-10" db="EMBL/GenBank/DDBJ databases">
        <title>Genomic and transcriptomic insights into the perfect genentic adaptation of a filamentous nitrogen-fixing cyanobacterium to rice fields.</title>
        <authorList>
            <person name="Chen Z."/>
        </authorList>
    </citation>
    <scope>NUCLEOTIDE SEQUENCE [LARGE SCALE GENOMIC DNA]</scope>
    <source>
        <strain evidence="2">CCNUC1</strain>
    </source>
</reference>
<accession>A0A5P8WD05</accession>
<protein>
    <recommendedName>
        <fullName evidence="1">DUF3854 domain-containing protein</fullName>
    </recommendedName>
</protein>
<evidence type="ECO:0000313" key="3">
    <source>
        <dbReference type="Proteomes" id="UP000326678"/>
    </source>
</evidence>
<gene>
    <name evidence="2" type="ORF">GXM_07994</name>
</gene>
<dbReference type="PANTHER" id="PTHR34985">
    <property type="entry name" value="SLR0554 PROTEIN"/>
    <property type="match status" value="1"/>
</dbReference>
<dbReference type="Pfam" id="PF12965">
    <property type="entry name" value="DUF3854"/>
    <property type="match status" value="1"/>
</dbReference>
<dbReference type="Proteomes" id="UP000326678">
    <property type="component" value="Chromosome Gxm2"/>
</dbReference>
<evidence type="ECO:0000313" key="2">
    <source>
        <dbReference type="EMBL" id="QFS50500.1"/>
    </source>
</evidence>
<keyword evidence="3" id="KW-1185">Reference proteome</keyword>
<feature type="domain" description="DUF3854" evidence="1">
    <location>
        <begin position="242"/>
        <end position="357"/>
    </location>
</feature>
<dbReference type="AlphaFoldDB" id="A0A5P8WD05"/>
<dbReference type="InterPro" id="IPR024385">
    <property type="entry name" value="DUF3854"/>
</dbReference>
<proteinExistence type="predicted"/>